<dbReference type="Gene3D" id="1.20.58.390">
    <property type="entry name" value="Neurotransmitter-gated ion-channel transmembrane domain"/>
    <property type="match status" value="1"/>
</dbReference>
<dbReference type="Pfam" id="PF02931">
    <property type="entry name" value="Neur_chan_LBD"/>
    <property type="match status" value="1"/>
</dbReference>
<proteinExistence type="predicted"/>
<gene>
    <name evidence="7" type="ORF">KP79_PYT18115</name>
</gene>
<feature type="domain" description="Neurotransmitter-gated ion-channel ligand-binding" evidence="6">
    <location>
        <begin position="54"/>
        <end position="257"/>
    </location>
</feature>
<organism evidence="7 8">
    <name type="scientific">Mizuhopecten yessoensis</name>
    <name type="common">Japanese scallop</name>
    <name type="synonym">Patinopecten yessoensis</name>
    <dbReference type="NCBI Taxonomy" id="6573"/>
    <lineage>
        <taxon>Eukaryota</taxon>
        <taxon>Metazoa</taxon>
        <taxon>Spiralia</taxon>
        <taxon>Lophotrochozoa</taxon>
        <taxon>Mollusca</taxon>
        <taxon>Bivalvia</taxon>
        <taxon>Autobranchia</taxon>
        <taxon>Pteriomorphia</taxon>
        <taxon>Pectinida</taxon>
        <taxon>Pectinoidea</taxon>
        <taxon>Pectinidae</taxon>
        <taxon>Mizuhopecten</taxon>
    </lineage>
</organism>
<feature type="transmembrane region" description="Helical" evidence="5">
    <location>
        <begin position="290"/>
        <end position="311"/>
    </location>
</feature>
<dbReference type="GO" id="GO:0005230">
    <property type="term" value="F:extracellular ligand-gated monoatomic ion channel activity"/>
    <property type="evidence" value="ECO:0007669"/>
    <property type="project" value="InterPro"/>
</dbReference>
<dbReference type="CDD" id="cd19051">
    <property type="entry name" value="LGIC_TM_cation"/>
    <property type="match status" value="1"/>
</dbReference>
<dbReference type="InterPro" id="IPR038050">
    <property type="entry name" value="Neuro_actylchol_rec"/>
</dbReference>
<evidence type="ECO:0000256" key="2">
    <source>
        <dbReference type="ARBA" id="ARBA00022692"/>
    </source>
</evidence>
<name>A0A210Q882_MIZYE</name>
<protein>
    <submittedName>
        <fullName evidence="7">Acetylcholine receptor subunit alpha-like 2</fullName>
    </submittedName>
</protein>
<feature type="transmembrane region" description="Helical" evidence="5">
    <location>
        <begin position="261"/>
        <end position="284"/>
    </location>
</feature>
<keyword evidence="8" id="KW-1185">Reference proteome</keyword>
<feature type="transmembrane region" description="Helical" evidence="5">
    <location>
        <begin position="411"/>
        <end position="432"/>
    </location>
</feature>
<comment type="caution">
    <text evidence="7">The sequence shown here is derived from an EMBL/GenBank/DDBJ whole genome shotgun (WGS) entry which is preliminary data.</text>
</comment>
<dbReference type="AlphaFoldDB" id="A0A210Q882"/>
<evidence type="ECO:0000256" key="3">
    <source>
        <dbReference type="ARBA" id="ARBA00022989"/>
    </source>
</evidence>
<dbReference type="CDD" id="cd18989">
    <property type="entry name" value="LGIC_ECD_cation"/>
    <property type="match status" value="1"/>
</dbReference>
<keyword evidence="4 5" id="KW-0472">Membrane</keyword>
<evidence type="ECO:0000259" key="6">
    <source>
        <dbReference type="Pfam" id="PF02931"/>
    </source>
</evidence>
<dbReference type="PANTHER" id="PTHR18945">
    <property type="entry name" value="NEUROTRANSMITTER GATED ION CHANNEL"/>
    <property type="match status" value="1"/>
</dbReference>
<evidence type="ECO:0000256" key="4">
    <source>
        <dbReference type="ARBA" id="ARBA00023136"/>
    </source>
</evidence>
<dbReference type="GO" id="GO:0004888">
    <property type="term" value="F:transmembrane signaling receptor activity"/>
    <property type="evidence" value="ECO:0007669"/>
    <property type="project" value="InterPro"/>
</dbReference>
<dbReference type="PRINTS" id="PR00252">
    <property type="entry name" value="NRIONCHANNEL"/>
</dbReference>
<evidence type="ECO:0000256" key="5">
    <source>
        <dbReference type="SAM" id="Phobius"/>
    </source>
</evidence>
<evidence type="ECO:0000313" key="7">
    <source>
        <dbReference type="EMBL" id="OWF44950.1"/>
    </source>
</evidence>
<reference evidence="7 8" key="1">
    <citation type="journal article" date="2017" name="Nat. Ecol. Evol.">
        <title>Scallop genome provides insights into evolution of bilaterian karyotype and development.</title>
        <authorList>
            <person name="Wang S."/>
            <person name="Zhang J."/>
            <person name="Jiao W."/>
            <person name="Li J."/>
            <person name="Xun X."/>
            <person name="Sun Y."/>
            <person name="Guo X."/>
            <person name="Huan P."/>
            <person name="Dong B."/>
            <person name="Zhang L."/>
            <person name="Hu X."/>
            <person name="Sun X."/>
            <person name="Wang J."/>
            <person name="Zhao C."/>
            <person name="Wang Y."/>
            <person name="Wang D."/>
            <person name="Huang X."/>
            <person name="Wang R."/>
            <person name="Lv J."/>
            <person name="Li Y."/>
            <person name="Zhang Z."/>
            <person name="Liu B."/>
            <person name="Lu W."/>
            <person name="Hui Y."/>
            <person name="Liang J."/>
            <person name="Zhou Z."/>
            <person name="Hou R."/>
            <person name="Li X."/>
            <person name="Liu Y."/>
            <person name="Li H."/>
            <person name="Ning X."/>
            <person name="Lin Y."/>
            <person name="Zhao L."/>
            <person name="Xing Q."/>
            <person name="Dou J."/>
            <person name="Li Y."/>
            <person name="Mao J."/>
            <person name="Guo H."/>
            <person name="Dou H."/>
            <person name="Li T."/>
            <person name="Mu C."/>
            <person name="Jiang W."/>
            <person name="Fu Q."/>
            <person name="Fu X."/>
            <person name="Miao Y."/>
            <person name="Liu J."/>
            <person name="Yu Q."/>
            <person name="Li R."/>
            <person name="Liao H."/>
            <person name="Li X."/>
            <person name="Kong Y."/>
            <person name="Jiang Z."/>
            <person name="Chourrout D."/>
            <person name="Li R."/>
            <person name="Bao Z."/>
        </authorList>
    </citation>
    <scope>NUCLEOTIDE SEQUENCE [LARGE SCALE GENOMIC DNA]</scope>
    <source>
        <strain evidence="7 8">PY_sf001</strain>
    </source>
</reference>
<dbReference type="InterPro" id="IPR036734">
    <property type="entry name" value="Neur_chan_lig-bd_sf"/>
</dbReference>
<dbReference type="Proteomes" id="UP000242188">
    <property type="component" value="Unassembled WGS sequence"/>
</dbReference>
<evidence type="ECO:0000256" key="1">
    <source>
        <dbReference type="ARBA" id="ARBA00004141"/>
    </source>
</evidence>
<dbReference type="GO" id="GO:0016020">
    <property type="term" value="C:membrane"/>
    <property type="evidence" value="ECO:0007669"/>
    <property type="project" value="UniProtKB-SubCell"/>
</dbReference>
<evidence type="ECO:0000313" key="8">
    <source>
        <dbReference type="Proteomes" id="UP000242188"/>
    </source>
</evidence>
<dbReference type="InterPro" id="IPR006202">
    <property type="entry name" value="Neur_chan_lig-bd"/>
</dbReference>
<keyword evidence="7" id="KW-0675">Receptor</keyword>
<dbReference type="OrthoDB" id="6108060at2759"/>
<accession>A0A210Q882</accession>
<keyword evidence="3 5" id="KW-1133">Transmembrane helix</keyword>
<dbReference type="SUPFAM" id="SSF63712">
    <property type="entry name" value="Nicotinic receptor ligand binding domain-like"/>
    <property type="match status" value="1"/>
</dbReference>
<sequence length="441" mass="50261">MSPLYAKQISLKTFVMVLPLGGVVTATRTMKTLLMVLFLGSVVKATGTMKDIETLNDTLFEEYRSEFRPAFYNNDTVDVELQYYLYSVIDFNVVNEIVSLSGIMRMIWKDYRLTWDPQKYGGVEGMVLPANQVWLPTIVLMTAVDSIGHIGSEDFSVYVHYSGEIYWNPANILMSSCDANMRSFPKDQHTCVLILNNMIHTKEEMRLVASSPSVNMDFYAKNGEWDVIWTKVSDKFDKYKKIASASFISITISMARKSEYFIINMLIPVTVLCLIESLVFLIPVSASDRISFSMTLFLALAVYMAVMGEFLPTTSEPLPGMTYFLLASVIHSTVVILMTLITVRLYDREHPPDWLVHLYQLIVRKSRKSKQPRTDEDLNENLPLDSGNRESVVLVENNGMLKRSLLNAVDVFMFVISLSSMLLMCIVFYIVYLRLDKNAPH</sequence>
<dbReference type="STRING" id="6573.A0A210Q882"/>
<dbReference type="FunFam" id="2.70.170.10:FF:000028">
    <property type="entry name" value="AcetylCholine Receptor"/>
    <property type="match status" value="1"/>
</dbReference>
<dbReference type="SUPFAM" id="SSF90112">
    <property type="entry name" value="Neurotransmitter-gated ion-channel transmembrane pore"/>
    <property type="match status" value="1"/>
</dbReference>
<feature type="transmembrane region" description="Helical" evidence="5">
    <location>
        <begin position="20"/>
        <end position="43"/>
    </location>
</feature>
<dbReference type="InterPro" id="IPR006201">
    <property type="entry name" value="Neur_channel"/>
</dbReference>
<dbReference type="EMBL" id="NEDP02004646">
    <property type="protein sequence ID" value="OWF44950.1"/>
    <property type="molecule type" value="Genomic_DNA"/>
</dbReference>
<dbReference type="Gene3D" id="2.70.170.10">
    <property type="entry name" value="Neurotransmitter-gated ion-channel ligand-binding domain"/>
    <property type="match status" value="1"/>
</dbReference>
<dbReference type="InterPro" id="IPR036719">
    <property type="entry name" value="Neuro-gated_channel_TM_sf"/>
</dbReference>
<feature type="transmembrane region" description="Helical" evidence="5">
    <location>
        <begin position="323"/>
        <end position="346"/>
    </location>
</feature>
<comment type="subcellular location">
    <subcellularLocation>
        <location evidence="1">Membrane</location>
        <topology evidence="1">Multi-pass membrane protein</topology>
    </subcellularLocation>
</comment>
<keyword evidence="2 5" id="KW-0812">Transmembrane</keyword>